<dbReference type="Proteomes" id="UP001576776">
    <property type="component" value="Unassembled WGS sequence"/>
</dbReference>
<protein>
    <submittedName>
        <fullName evidence="1">TonB-dependent receptor</fullName>
    </submittedName>
</protein>
<keyword evidence="1" id="KW-0675">Receptor</keyword>
<organism evidence="1 2">
    <name type="scientific">Floridaenema fluviatile BLCC-F154</name>
    <dbReference type="NCBI Taxonomy" id="3153640"/>
    <lineage>
        <taxon>Bacteria</taxon>
        <taxon>Bacillati</taxon>
        <taxon>Cyanobacteriota</taxon>
        <taxon>Cyanophyceae</taxon>
        <taxon>Oscillatoriophycideae</taxon>
        <taxon>Aerosakkonematales</taxon>
        <taxon>Aerosakkonemataceae</taxon>
        <taxon>Floridanema</taxon>
        <taxon>Floridanema fluviatile</taxon>
    </lineage>
</organism>
<dbReference type="RefSeq" id="WP_413255483.1">
    <property type="nucleotide sequence ID" value="NZ_JBHFNS010000016.1"/>
</dbReference>
<comment type="caution">
    <text evidence="1">The sequence shown here is derived from an EMBL/GenBank/DDBJ whole genome shotgun (WGS) entry which is preliminary data.</text>
</comment>
<gene>
    <name evidence="1" type="ORF">ACE1B6_01605</name>
</gene>
<reference evidence="1 2" key="1">
    <citation type="submission" date="2024-09" db="EMBL/GenBank/DDBJ databases">
        <title>Floridaenema gen nov. (Aerosakkonemataceae, Aerosakkonematales ord. nov., Cyanobacteria) from benthic tropical and subtropical fresh waters, with the description of four new species.</title>
        <authorList>
            <person name="Moretto J.A."/>
            <person name="Berthold D.E."/>
            <person name="Lefler F.W."/>
            <person name="Huang I.-S."/>
            <person name="Laughinghouse H. IV."/>
        </authorList>
    </citation>
    <scope>NUCLEOTIDE SEQUENCE [LARGE SCALE GENOMIC DNA]</scope>
    <source>
        <strain evidence="1 2">BLCC-F154</strain>
    </source>
</reference>
<sequence>MKSSLIISDLSYLQPINEHSVVVGSGKVYANTDTLADTSYEYALGGAGAVAIGDSTYTNTKTKAQVKKVGYLSSSTADATAKAYASSDYQTASSFSNDSSISLFISND</sequence>
<dbReference type="EMBL" id="JBHFNS010000016">
    <property type="protein sequence ID" value="MFB2933951.1"/>
    <property type="molecule type" value="Genomic_DNA"/>
</dbReference>
<keyword evidence="2" id="KW-1185">Reference proteome</keyword>
<evidence type="ECO:0000313" key="2">
    <source>
        <dbReference type="Proteomes" id="UP001576776"/>
    </source>
</evidence>
<evidence type="ECO:0000313" key="1">
    <source>
        <dbReference type="EMBL" id="MFB2933951.1"/>
    </source>
</evidence>
<accession>A0ABV4Y560</accession>
<name>A0ABV4Y560_9CYAN</name>
<proteinExistence type="predicted"/>